<dbReference type="InterPro" id="IPR051111">
    <property type="entry name" value="Ca-binding_regulatory"/>
</dbReference>
<dbReference type="FunFam" id="1.10.238.10:FF:000178">
    <property type="entry name" value="Calmodulin-2 A"/>
    <property type="match status" value="1"/>
</dbReference>
<dbReference type="PANTHER" id="PTHR46311:SF5">
    <property type="entry name" value="EF-HAND DOMAIN-CONTAINING PROTEIN"/>
    <property type="match status" value="1"/>
</dbReference>
<name>A0A699ZHR6_HAELA</name>
<dbReference type="GO" id="GO:0032588">
    <property type="term" value="C:trans-Golgi network membrane"/>
    <property type="evidence" value="ECO:0007669"/>
    <property type="project" value="TreeGrafter"/>
</dbReference>
<dbReference type="AlphaFoldDB" id="A0A699ZHR6"/>
<dbReference type="InterPro" id="IPR011992">
    <property type="entry name" value="EF-hand-dom_pair"/>
</dbReference>
<reference evidence="3 4" key="1">
    <citation type="submission" date="2020-02" db="EMBL/GenBank/DDBJ databases">
        <title>Draft genome sequence of Haematococcus lacustris strain NIES-144.</title>
        <authorList>
            <person name="Morimoto D."/>
            <person name="Nakagawa S."/>
            <person name="Yoshida T."/>
            <person name="Sawayama S."/>
        </authorList>
    </citation>
    <scope>NUCLEOTIDE SEQUENCE [LARGE SCALE GENOMIC DNA]</scope>
    <source>
        <strain evidence="3 4">NIES-144</strain>
    </source>
</reference>
<dbReference type="InterPro" id="IPR002048">
    <property type="entry name" value="EF_hand_dom"/>
</dbReference>
<gene>
    <name evidence="3" type="ORF">HaLaN_15192</name>
</gene>
<feature type="non-terminal residue" evidence="3">
    <location>
        <position position="1"/>
    </location>
</feature>
<keyword evidence="4" id="KW-1185">Reference proteome</keyword>
<dbReference type="PANTHER" id="PTHR46311">
    <property type="entry name" value="CALCIUM-BINDING PROTEIN 8-RELATED"/>
    <property type="match status" value="1"/>
</dbReference>
<feature type="domain" description="EF-hand" evidence="2">
    <location>
        <begin position="23"/>
        <end position="58"/>
    </location>
</feature>
<protein>
    <recommendedName>
        <fullName evidence="2">EF-hand domain-containing protein</fullName>
    </recommendedName>
</protein>
<feature type="non-terminal residue" evidence="3">
    <location>
        <position position="82"/>
    </location>
</feature>
<keyword evidence="1" id="KW-0677">Repeat</keyword>
<dbReference type="EMBL" id="BLLF01001294">
    <property type="protein sequence ID" value="GFH18394.1"/>
    <property type="molecule type" value="Genomic_DNA"/>
</dbReference>
<sequence>MSWSRQQWTRKQHRNVWPHVTLEQVEVMKEVFGILDGDGKGYFTASELGSVMRAMGGAPSAAELEGVMRELDADGDRCCTFP</sequence>
<evidence type="ECO:0000313" key="4">
    <source>
        <dbReference type="Proteomes" id="UP000485058"/>
    </source>
</evidence>
<dbReference type="Proteomes" id="UP000485058">
    <property type="component" value="Unassembled WGS sequence"/>
</dbReference>
<dbReference type="PROSITE" id="PS50222">
    <property type="entry name" value="EF_HAND_2"/>
    <property type="match status" value="1"/>
</dbReference>
<dbReference type="SUPFAM" id="SSF47473">
    <property type="entry name" value="EF-hand"/>
    <property type="match status" value="1"/>
</dbReference>
<evidence type="ECO:0000313" key="3">
    <source>
        <dbReference type="EMBL" id="GFH18394.1"/>
    </source>
</evidence>
<organism evidence="3 4">
    <name type="scientific">Haematococcus lacustris</name>
    <name type="common">Green alga</name>
    <name type="synonym">Haematococcus pluvialis</name>
    <dbReference type="NCBI Taxonomy" id="44745"/>
    <lineage>
        <taxon>Eukaryota</taxon>
        <taxon>Viridiplantae</taxon>
        <taxon>Chlorophyta</taxon>
        <taxon>core chlorophytes</taxon>
        <taxon>Chlorophyceae</taxon>
        <taxon>CS clade</taxon>
        <taxon>Chlamydomonadales</taxon>
        <taxon>Haematococcaceae</taxon>
        <taxon>Haematococcus</taxon>
    </lineage>
</organism>
<dbReference type="GO" id="GO:0005509">
    <property type="term" value="F:calcium ion binding"/>
    <property type="evidence" value="ECO:0007669"/>
    <property type="project" value="InterPro"/>
</dbReference>
<dbReference type="Pfam" id="PF13499">
    <property type="entry name" value="EF-hand_7"/>
    <property type="match status" value="1"/>
</dbReference>
<comment type="caution">
    <text evidence="3">The sequence shown here is derived from an EMBL/GenBank/DDBJ whole genome shotgun (WGS) entry which is preliminary data.</text>
</comment>
<evidence type="ECO:0000259" key="2">
    <source>
        <dbReference type="PROSITE" id="PS50222"/>
    </source>
</evidence>
<dbReference type="Gene3D" id="1.10.238.10">
    <property type="entry name" value="EF-hand"/>
    <property type="match status" value="1"/>
</dbReference>
<accession>A0A699ZHR6</accession>
<proteinExistence type="predicted"/>
<evidence type="ECO:0000256" key="1">
    <source>
        <dbReference type="ARBA" id="ARBA00022737"/>
    </source>
</evidence>